<dbReference type="OrthoDB" id="5522667at2"/>
<dbReference type="InterPro" id="IPR006969">
    <property type="entry name" value="Stig-like"/>
</dbReference>
<evidence type="ECO:0000313" key="3">
    <source>
        <dbReference type="EMBL" id="ACY14283.1"/>
    </source>
</evidence>
<dbReference type="EMBL" id="CP001804">
    <property type="protein sequence ID" value="ACY14283.1"/>
    <property type="molecule type" value="Genomic_DNA"/>
</dbReference>
<dbReference type="NCBIfam" id="NF041328">
    <property type="entry name" value="C_rich_MXAN6577"/>
    <property type="match status" value="2"/>
</dbReference>
<keyword evidence="4" id="KW-1185">Reference proteome</keyword>
<dbReference type="PROSITE" id="PS51257">
    <property type="entry name" value="PROKAR_LIPOPROTEIN"/>
    <property type="match status" value="1"/>
</dbReference>
<reference evidence="3 4" key="1">
    <citation type="journal article" date="2010" name="Stand. Genomic Sci.">
        <title>Complete genome sequence of Haliangium ochraceum type strain (SMP-2).</title>
        <authorList>
            <consortium name="US DOE Joint Genome Institute (JGI-PGF)"/>
            <person name="Ivanova N."/>
            <person name="Daum C."/>
            <person name="Lang E."/>
            <person name="Abt B."/>
            <person name="Kopitz M."/>
            <person name="Saunders E."/>
            <person name="Lapidus A."/>
            <person name="Lucas S."/>
            <person name="Glavina Del Rio T."/>
            <person name="Nolan M."/>
            <person name="Tice H."/>
            <person name="Copeland A."/>
            <person name="Cheng J.F."/>
            <person name="Chen F."/>
            <person name="Bruce D."/>
            <person name="Goodwin L."/>
            <person name="Pitluck S."/>
            <person name="Mavromatis K."/>
            <person name="Pati A."/>
            <person name="Mikhailova N."/>
            <person name="Chen A."/>
            <person name="Palaniappan K."/>
            <person name="Land M."/>
            <person name="Hauser L."/>
            <person name="Chang Y.J."/>
            <person name="Jeffries C.D."/>
            <person name="Detter J.C."/>
            <person name="Brettin T."/>
            <person name="Rohde M."/>
            <person name="Goker M."/>
            <person name="Bristow J."/>
            <person name="Markowitz V."/>
            <person name="Eisen J.A."/>
            <person name="Hugenholtz P."/>
            <person name="Kyrpides N.C."/>
            <person name="Klenk H.P."/>
        </authorList>
    </citation>
    <scope>NUCLEOTIDE SEQUENCE [LARGE SCALE GENOMIC DNA]</scope>
    <source>
        <strain evidence="4">DSM 14365 / CIP 107738 / JCM 11303 / AJ 13395 / SMP-2</strain>
    </source>
</reference>
<evidence type="ECO:0000256" key="1">
    <source>
        <dbReference type="ARBA" id="ARBA00022729"/>
    </source>
</evidence>
<feature type="chain" id="PRO_5003011653" description="TNFR-Cys domain-containing protein" evidence="2">
    <location>
        <begin position="19"/>
        <end position="615"/>
    </location>
</feature>
<sequence>MIKWRWLCMFALAMPLWASGCAWLVLEEPACTSGETCPGDFVCDPATGLCLTPCPPGSELCDGMCVNPQQNNSHCGACGEVCGDGEVCAAGECAATCGPGISTCEGECVDTDIDPAHCGACGNACAADGYCVGGACAATCAPGTEPCGGICRDTASDPDHCGGCGLSCGEGELCEAGACTCPSGLDECAGTCIDFDSEPAHCGACGNACLDGQNCVDGACACPAGTTLCGGACVNLDTDAEHCGVCENQCSSGSACSGGACVCVPGQTYCDGACTDLGDDDAHCGACGNACGGGMSCEGGACECPAGFTECGGACKDLERDVLSCGSCGHACDSGKACVDGQCVSPFTGTRTALPLPNGCSAFPLSPDECGTPIATETVPFEFDDLDETIIYNPDEPFASNESLVLSGDARSFDHGGALGYVGFFDEGEHSLTQRSILAGSSWGAFSLGIRSGIRSCARPSSLRFWVRFPVLDIVATLVRTTLTGKYNTGGIGFFEATSLQINPETGETCDQVCGYISMRCDDTQQWYRATIPPRKTLALEIALRSSGSTYFNVAVFRTDESQIFHAASGSVGGSYGFYTARLRNNLDIPQDVVLSVIPWNGDGVHYQIAAAIEQ</sequence>
<evidence type="ECO:0000313" key="4">
    <source>
        <dbReference type="Proteomes" id="UP000001880"/>
    </source>
</evidence>
<protein>
    <recommendedName>
        <fullName evidence="5">TNFR-Cys domain-containing protein</fullName>
    </recommendedName>
</protein>
<feature type="signal peptide" evidence="2">
    <location>
        <begin position="1"/>
        <end position="18"/>
    </location>
</feature>
<evidence type="ECO:0000256" key="2">
    <source>
        <dbReference type="SAM" id="SignalP"/>
    </source>
</evidence>
<name>D0LXS8_HALO1</name>
<proteinExistence type="predicted"/>
<keyword evidence="1 2" id="KW-0732">Signal</keyword>
<evidence type="ECO:0008006" key="5">
    <source>
        <dbReference type="Google" id="ProtNLM"/>
    </source>
</evidence>
<dbReference type="AlphaFoldDB" id="D0LXS8"/>
<dbReference type="HOGENOM" id="CLU_443963_0_0_7"/>
<dbReference type="Pfam" id="PF04885">
    <property type="entry name" value="Stig1"/>
    <property type="match status" value="1"/>
</dbReference>
<dbReference type="Proteomes" id="UP000001880">
    <property type="component" value="Chromosome"/>
</dbReference>
<organism evidence="3 4">
    <name type="scientific">Haliangium ochraceum (strain DSM 14365 / JCM 11303 / SMP-2)</name>
    <dbReference type="NCBI Taxonomy" id="502025"/>
    <lineage>
        <taxon>Bacteria</taxon>
        <taxon>Pseudomonadati</taxon>
        <taxon>Myxococcota</taxon>
        <taxon>Polyangia</taxon>
        <taxon>Haliangiales</taxon>
        <taxon>Kofleriaceae</taxon>
        <taxon>Haliangium</taxon>
    </lineage>
</organism>
<dbReference type="STRING" id="502025.Hoch_1734"/>
<dbReference type="PANTHER" id="PTHR33227">
    <property type="entry name" value="STIGMA-SPECIFIC STIG1-LIKE PROTEIN 3"/>
    <property type="match status" value="1"/>
</dbReference>
<dbReference type="PANTHER" id="PTHR33227:SF48">
    <property type="entry name" value="STIGMA-SPECIFIC STIG1-LIKE PROTEIN 4"/>
    <property type="match status" value="1"/>
</dbReference>
<gene>
    <name evidence="3" type="ordered locus">Hoch_1734</name>
</gene>
<accession>D0LXS8</accession>
<dbReference type="KEGG" id="hoh:Hoch_1734"/>
<dbReference type="eggNOG" id="COG3203">
    <property type="taxonomic scope" value="Bacteria"/>
</dbReference>